<dbReference type="SUPFAM" id="SSF141868">
    <property type="entry name" value="EAL domain-like"/>
    <property type="match status" value="1"/>
</dbReference>
<comment type="caution">
    <text evidence="5">The sequence shown here is derived from an EMBL/GenBank/DDBJ whole genome shotgun (WGS) entry which is preliminary data.</text>
</comment>
<dbReference type="Gene3D" id="3.20.20.450">
    <property type="entry name" value="EAL domain"/>
    <property type="match status" value="1"/>
</dbReference>
<dbReference type="InterPro" id="IPR035919">
    <property type="entry name" value="EAL_sf"/>
</dbReference>
<evidence type="ECO:0000259" key="3">
    <source>
        <dbReference type="PROSITE" id="PS50887"/>
    </source>
</evidence>
<dbReference type="Pfam" id="PF00563">
    <property type="entry name" value="EAL"/>
    <property type="match status" value="1"/>
</dbReference>
<evidence type="ECO:0000259" key="2">
    <source>
        <dbReference type="PROSITE" id="PS50883"/>
    </source>
</evidence>
<reference evidence="5 6" key="1">
    <citation type="submission" date="2021-08" db="EMBL/GenBank/DDBJ databases">
        <authorList>
            <person name="Tuo L."/>
        </authorList>
    </citation>
    <scope>NUCLEOTIDE SEQUENCE [LARGE SCALE GENOMIC DNA]</scope>
    <source>
        <strain evidence="5 6">JCM 31229</strain>
    </source>
</reference>
<feature type="domain" description="GGDEF" evidence="3">
    <location>
        <begin position="434"/>
        <end position="565"/>
    </location>
</feature>
<dbReference type="InterPro" id="IPR046342">
    <property type="entry name" value="CBS_dom_sf"/>
</dbReference>
<dbReference type="Gene3D" id="3.30.70.270">
    <property type="match status" value="1"/>
</dbReference>
<dbReference type="InterPro" id="IPR029787">
    <property type="entry name" value="Nucleotide_cyclase"/>
</dbReference>
<dbReference type="InterPro" id="IPR043128">
    <property type="entry name" value="Rev_trsase/Diguanyl_cyclase"/>
</dbReference>
<accession>A0ABS7PRD5</accession>
<keyword evidence="1" id="KW-0129">CBS domain</keyword>
<dbReference type="PANTHER" id="PTHR33121:SF70">
    <property type="entry name" value="SIGNALING PROTEIN YKOW"/>
    <property type="match status" value="1"/>
</dbReference>
<feature type="domain" description="CBS" evidence="4">
    <location>
        <begin position="277"/>
        <end position="335"/>
    </location>
</feature>
<feature type="domain" description="EAL" evidence="2">
    <location>
        <begin position="9"/>
        <end position="261"/>
    </location>
</feature>
<evidence type="ECO:0000313" key="5">
    <source>
        <dbReference type="EMBL" id="MBY8822977.1"/>
    </source>
</evidence>
<dbReference type="Proteomes" id="UP000706039">
    <property type="component" value="Unassembled WGS sequence"/>
</dbReference>
<evidence type="ECO:0000259" key="4">
    <source>
        <dbReference type="PROSITE" id="PS51371"/>
    </source>
</evidence>
<gene>
    <name evidence="5" type="ORF">K7G82_11775</name>
</gene>
<dbReference type="SUPFAM" id="SSF55073">
    <property type="entry name" value="Nucleotide cyclase"/>
    <property type="match status" value="1"/>
</dbReference>
<dbReference type="PROSITE" id="PS50887">
    <property type="entry name" value="GGDEF"/>
    <property type="match status" value="1"/>
</dbReference>
<dbReference type="SMART" id="SM00267">
    <property type="entry name" value="GGDEF"/>
    <property type="match status" value="1"/>
</dbReference>
<dbReference type="InterPro" id="IPR001633">
    <property type="entry name" value="EAL_dom"/>
</dbReference>
<dbReference type="PROSITE" id="PS51371">
    <property type="entry name" value="CBS"/>
    <property type="match status" value="1"/>
</dbReference>
<dbReference type="InterPro" id="IPR000160">
    <property type="entry name" value="GGDEF_dom"/>
</dbReference>
<sequence length="611" mass="65508">MSELSHLAHRAFVRPHGMSVSEQLASADFAYQPIISTSSLRVHGFEALARLPEGTPAICDLLDMAAETGNLRTMDLALLRNAIAKFADFEAAGSTRLFCNVDNRSYEGSPPTIEGIRDVFSNSGLSAGNLCLEISERDPVRSADNMLRAVELLSGIGVRIALDDFGIGMSGLHMLMTIEPDYVKIDRSFIDQIATNPRKQAIVAKLCGLAHALGFMTVAEGVESEADFRMARDLGCDLAQGFGIARPTTRLNELAMSYGRTLRGAGRRKMNARVARLLNPIAPLVIDAPLIDAANAFKAAPDLRIIPVTDRAGLVLGALAEEDIRRYLLSDFGPSLLANKGATLTLEKLVRRFPIGDATASVEAIVNSYVDAESACGLILADEGCHAGYLSNHAILRLASETAVSTAREQNPLTHLPGNRSIARHIEGALSRTGPQTLVFFDFNNFKAFNDSYGFAAGDRALVMFADLLRKAQAKTSFVGHIGGDDFFVSLAQDEAASAEIIRGLCAKFASDAESLYSAADRAAGGILAIDRFGHERFFPLLRVSASMLHLPAARAHLTLDMVNDQLAAGKTMAKGAATGIATVRLPESGTATLIERLAGRPDHIDAFKRV</sequence>
<dbReference type="CDD" id="cd01948">
    <property type="entry name" value="EAL"/>
    <property type="match status" value="1"/>
</dbReference>
<evidence type="ECO:0000256" key="1">
    <source>
        <dbReference type="PROSITE-ProRule" id="PRU00703"/>
    </source>
</evidence>
<dbReference type="RefSeq" id="WP_222990016.1">
    <property type="nucleotide sequence ID" value="NZ_JAINVV010000004.1"/>
</dbReference>
<protein>
    <submittedName>
        <fullName evidence="5">GGDEF domain-containing protein</fullName>
    </submittedName>
</protein>
<dbReference type="NCBIfam" id="TIGR00254">
    <property type="entry name" value="GGDEF"/>
    <property type="match status" value="1"/>
</dbReference>
<dbReference type="SMART" id="SM00052">
    <property type="entry name" value="EAL"/>
    <property type="match status" value="1"/>
</dbReference>
<name>A0ABS7PRD5_9SPHN</name>
<evidence type="ECO:0000313" key="6">
    <source>
        <dbReference type="Proteomes" id="UP000706039"/>
    </source>
</evidence>
<organism evidence="5 6">
    <name type="scientific">Sphingomonas colocasiae</name>
    <dbReference type="NCBI Taxonomy" id="1848973"/>
    <lineage>
        <taxon>Bacteria</taxon>
        <taxon>Pseudomonadati</taxon>
        <taxon>Pseudomonadota</taxon>
        <taxon>Alphaproteobacteria</taxon>
        <taxon>Sphingomonadales</taxon>
        <taxon>Sphingomonadaceae</taxon>
        <taxon>Sphingomonas</taxon>
    </lineage>
</organism>
<dbReference type="InterPro" id="IPR050706">
    <property type="entry name" value="Cyclic-di-GMP_PDE-like"/>
</dbReference>
<dbReference type="InterPro" id="IPR000644">
    <property type="entry name" value="CBS_dom"/>
</dbReference>
<dbReference type="EMBL" id="JAINVV010000004">
    <property type="protein sequence ID" value="MBY8822977.1"/>
    <property type="molecule type" value="Genomic_DNA"/>
</dbReference>
<dbReference type="SUPFAM" id="SSF54631">
    <property type="entry name" value="CBS-domain pair"/>
    <property type="match status" value="1"/>
</dbReference>
<dbReference type="PROSITE" id="PS50883">
    <property type="entry name" value="EAL"/>
    <property type="match status" value="1"/>
</dbReference>
<dbReference type="PANTHER" id="PTHR33121">
    <property type="entry name" value="CYCLIC DI-GMP PHOSPHODIESTERASE PDEF"/>
    <property type="match status" value="1"/>
</dbReference>
<dbReference type="Pfam" id="PF00990">
    <property type="entry name" value="GGDEF"/>
    <property type="match status" value="1"/>
</dbReference>
<keyword evidence="6" id="KW-1185">Reference proteome</keyword>
<dbReference type="CDD" id="cd01949">
    <property type="entry name" value="GGDEF"/>
    <property type="match status" value="1"/>
</dbReference>
<proteinExistence type="predicted"/>